<evidence type="ECO:0000313" key="2">
    <source>
        <dbReference type="EMBL" id="CAG8950844.1"/>
    </source>
</evidence>
<gene>
    <name evidence="2" type="ORF">HYFRA_00003061</name>
</gene>
<name>A0A9N9KP04_9HELO</name>
<protein>
    <submittedName>
        <fullName evidence="2">Uncharacterized protein</fullName>
    </submittedName>
</protein>
<feature type="compositionally biased region" description="Pro residues" evidence="1">
    <location>
        <begin position="16"/>
        <end position="29"/>
    </location>
</feature>
<dbReference type="EMBL" id="CAJVRL010000038">
    <property type="protein sequence ID" value="CAG8950844.1"/>
    <property type="molecule type" value="Genomic_DNA"/>
</dbReference>
<evidence type="ECO:0000256" key="1">
    <source>
        <dbReference type="SAM" id="MobiDB-lite"/>
    </source>
</evidence>
<reference evidence="2" key="1">
    <citation type="submission" date="2021-07" db="EMBL/GenBank/DDBJ databases">
        <authorList>
            <person name="Durling M."/>
        </authorList>
    </citation>
    <scope>NUCLEOTIDE SEQUENCE</scope>
</reference>
<feature type="region of interest" description="Disordered" evidence="1">
    <location>
        <begin position="1"/>
        <end position="42"/>
    </location>
</feature>
<feature type="compositionally biased region" description="Low complexity" evidence="1">
    <location>
        <begin position="414"/>
        <end position="430"/>
    </location>
</feature>
<dbReference type="Proteomes" id="UP000696280">
    <property type="component" value="Unassembled WGS sequence"/>
</dbReference>
<organism evidence="2 3">
    <name type="scientific">Hymenoscyphus fraxineus</name>
    <dbReference type="NCBI Taxonomy" id="746836"/>
    <lineage>
        <taxon>Eukaryota</taxon>
        <taxon>Fungi</taxon>
        <taxon>Dikarya</taxon>
        <taxon>Ascomycota</taxon>
        <taxon>Pezizomycotina</taxon>
        <taxon>Leotiomycetes</taxon>
        <taxon>Helotiales</taxon>
        <taxon>Helotiaceae</taxon>
        <taxon>Hymenoscyphus</taxon>
    </lineage>
</organism>
<comment type="caution">
    <text evidence="2">The sequence shown here is derived from an EMBL/GenBank/DDBJ whole genome shotgun (WGS) entry which is preliminary data.</text>
</comment>
<dbReference type="AlphaFoldDB" id="A0A9N9KP04"/>
<evidence type="ECO:0000313" key="3">
    <source>
        <dbReference type="Proteomes" id="UP000696280"/>
    </source>
</evidence>
<sequence length="430" mass="47045">MEVQPTSRVEIFEPTNPSPHNPLLPPPSGPTRKDPRQSKTGQRIWITIEPTLRKDRLEIEEYVEVQSQGGGGRGGYSLPSRKIPQGILWRSRLGLSTSSNLQWKAFLTAITWFAVLWVDWDPLDPIPYGSSTNPYSQDREGIFLSRSMAKKNELMRLSRRILQGVLRRAPQHRQVKAGTIEMAIPIAPSGEAANHSKVEQQPPSGTKKMSQINKLSLLPSLAFSTAHEMHILASRYFETSAAGLPAGPSPQYSGVQQAGLTQSILLANGADLFDQFSIPCFLVSVSIPQDSGNQQAAANHFTAANTLITGIYDGACRITPAAVNMDAIQGQCQEIFHHFVGEKSQQLQEQISEIHTLDEELVCALISEKILASEAAQLNTIRAMNVAPSPAHCFGQLLSPTYGSRESWKRHEGNPGQEGPSPSGGPLPEH</sequence>
<keyword evidence="3" id="KW-1185">Reference proteome</keyword>
<proteinExistence type="predicted"/>
<accession>A0A9N9KP04</accession>
<feature type="region of interest" description="Disordered" evidence="1">
    <location>
        <begin position="404"/>
        <end position="430"/>
    </location>
</feature>